<dbReference type="Gene3D" id="2.170.270.10">
    <property type="entry name" value="SET domain"/>
    <property type="match status" value="1"/>
</dbReference>
<dbReference type="PANTHER" id="PTHR47332:SF4">
    <property type="entry name" value="SET DOMAIN-CONTAINING PROTEIN 5"/>
    <property type="match status" value="1"/>
</dbReference>
<dbReference type="PANTHER" id="PTHR47332">
    <property type="entry name" value="SET DOMAIN-CONTAINING PROTEIN 5"/>
    <property type="match status" value="1"/>
</dbReference>
<dbReference type="CDD" id="cd20071">
    <property type="entry name" value="SET_SMYD"/>
    <property type="match status" value="1"/>
</dbReference>
<dbReference type="STRING" id="56646.A0A2L2TKL6"/>
<dbReference type="Proteomes" id="UP000245910">
    <property type="component" value="Chromosome III"/>
</dbReference>
<reference evidence="3" key="1">
    <citation type="submission" date="2014-10" db="EMBL/GenBank/DDBJ databases">
        <authorList>
            <person name="King R."/>
        </authorList>
    </citation>
    <scope>NUCLEOTIDE SEQUENCE [LARGE SCALE GENOMIC DNA]</scope>
    <source>
        <strain evidence="3">A3/5</strain>
    </source>
</reference>
<keyword evidence="3" id="KW-1185">Reference proteome</keyword>
<dbReference type="GeneID" id="37262334"/>
<protein>
    <recommendedName>
        <fullName evidence="1">SET domain-containing protein</fullName>
    </recommendedName>
</protein>
<dbReference type="InterPro" id="IPR053185">
    <property type="entry name" value="SET_domain_protein"/>
</dbReference>
<dbReference type="EMBL" id="LN649231">
    <property type="protein sequence ID" value="CEI70619.1"/>
    <property type="molecule type" value="Genomic_DNA"/>
</dbReference>
<dbReference type="KEGG" id="fvn:FVRRES_10696"/>
<dbReference type="Pfam" id="PF00856">
    <property type="entry name" value="SET"/>
    <property type="match status" value="1"/>
</dbReference>
<evidence type="ECO:0000313" key="2">
    <source>
        <dbReference type="EMBL" id="CEI70619.1"/>
    </source>
</evidence>
<dbReference type="InterPro" id="IPR001214">
    <property type="entry name" value="SET_dom"/>
</dbReference>
<proteinExistence type="predicted"/>
<name>A0A2L2TKL6_9HYPO</name>
<dbReference type="SMART" id="SM00317">
    <property type="entry name" value="SET"/>
    <property type="match status" value="1"/>
</dbReference>
<organism evidence="2 3">
    <name type="scientific">Fusarium venenatum</name>
    <dbReference type="NCBI Taxonomy" id="56646"/>
    <lineage>
        <taxon>Eukaryota</taxon>
        <taxon>Fungi</taxon>
        <taxon>Dikarya</taxon>
        <taxon>Ascomycota</taxon>
        <taxon>Pezizomycotina</taxon>
        <taxon>Sordariomycetes</taxon>
        <taxon>Hypocreomycetidae</taxon>
        <taxon>Hypocreales</taxon>
        <taxon>Nectriaceae</taxon>
        <taxon>Fusarium</taxon>
    </lineage>
</organism>
<sequence>MEPMEQIQCCYRMQTTSNGHGLFATRLIKAGTRIIHEKALLTVSQVETKSKTEYRCVIDQASLLSTSQKNKLMSLYHNSKKLREFSFLKDQLCPGTDMDCSLVLAKFYTNAASITAGGLECGLFTEFCRMNHSCTPNICWVYDELSGMMEVYAVRDIGQDEEIYNSYIEVACSRQTRLKELSNWGFACSCPACEGPDAVKHDERRRRIGQIRGILEIYKDVKNDVERPRFAEIPKTDSEALRLCQENATLLQEEGLIEQLGVSYGWCARFAKGAGLDDLADDYEEKEFDILVMTTGEYVE</sequence>
<feature type="domain" description="SET" evidence="1">
    <location>
        <begin position="8"/>
        <end position="168"/>
    </location>
</feature>
<evidence type="ECO:0000313" key="3">
    <source>
        <dbReference type="Proteomes" id="UP000245910"/>
    </source>
</evidence>
<accession>A0A2L2TKL6</accession>
<dbReference type="InterPro" id="IPR046341">
    <property type="entry name" value="SET_dom_sf"/>
</dbReference>
<dbReference type="RefSeq" id="XP_025594333.1">
    <property type="nucleotide sequence ID" value="XM_025725767.2"/>
</dbReference>
<evidence type="ECO:0000259" key="1">
    <source>
        <dbReference type="PROSITE" id="PS50280"/>
    </source>
</evidence>
<dbReference type="SUPFAM" id="SSF82199">
    <property type="entry name" value="SET domain"/>
    <property type="match status" value="1"/>
</dbReference>
<dbReference type="PROSITE" id="PS50280">
    <property type="entry name" value="SET"/>
    <property type="match status" value="1"/>
</dbReference>
<dbReference type="AlphaFoldDB" id="A0A2L2TKL6"/>